<protein>
    <submittedName>
        <fullName evidence="1">Predicted protein</fullName>
    </submittedName>
</protein>
<dbReference type="RefSeq" id="XP_001883623.1">
    <property type="nucleotide sequence ID" value="XM_001883588.1"/>
</dbReference>
<dbReference type="InParanoid" id="B0DI59"/>
<name>B0DI59_LACBS</name>
<proteinExistence type="predicted"/>
<dbReference type="Proteomes" id="UP000001194">
    <property type="component" value="Unassembled WGS sequence"/>
</dbReference>
<dbReference type="EMBL" id="DS547112">
    <property type="protein sequence ID" value="EDR05519.1"/>
    <property type="molecule type" value="Genomic_DNA"/>
</dbReference>
<reference evidence="1 2" key="1">
    <citation type="journal article" date="2008" name="Nature">
        <title>The genome of Laccaria bicolor provides insights into mycorrhizal symbiosis.</title>
        <authorList>
            <person name="Martin F."/>
            <person name="Aerts A."/>
            <person name="Ahren D."/>
            <person name="Brun A."/>
            <person name="Danchin E.G.J."/>
            <person name="Duchaussoy F."/>
            <person name="Gibon J."/>
            <person name="Kohler A."/>
            <person name="Lindquist E."/>
            <person name="Pereda V."/>
            <person name="Salamov A."/>
            <person name="Shapiro H.J."/>
            <person name="Wuyts J."/>
            <person name="Blaudez D."/>
            <person name="Buee M."/>
            <person name="Brokstein P."/>
            <person name="Canbaeck B."/>
            <person name="Cohen D."/>
            <person name="Courty P.E."/>
            <person name="Coutinho P.M."/>
            <person name="Delaruelle C."/>
            <person name="Detter J.C."/>
            <person name="Deveau A."/>
            <person name="DiFazio S."/>
            <person name="Duplessis S."/>
            <person name="Fraissinet-Tachet L."/>
            <person name="Lucic E."/>
            <person name="Frey-Klett P."/>
            <person name="Fourrey C."/>
            <person name="Feussner I."/>
            <person name="Gay G."/>
            <person name="Grimwood J."/>
            <person name="Hoegger P.J."/>
            <person name="Jain P."/>
            <person name="Kilaru S."/>
            <person name="Labbe J."/>
            <person name="Lin Y.C."/>
            <person name="Legue V."/>
            <person name="Le Tacon F."/>
            <person name="Marmeisse R."/>
            <person name="Melayah D."/>
            <person name="Montanini B."/>
            <person name="Muratet M."/>
            <person name="Nehls U."/>
            <person name="Niculita-Hirzel H."/>
            <person name="Oudot-Le Secq M.P."/>
            <person name="Peter M."/>
            <person name="Quesneville H."/>
            <person name="Rajashekar B."/>
            <person name="Reich M."/>
            <person name="Rouhier N."/>
            <person name="Schmutz J."/>
            <person name="Yin T."/>
            <person name="Chalot M."/>
            <person name="Henrissat B."/>
            <person name="Kuees U."/>
            <person name="Lucas S."/>
            <person name="Van de Peer Y."/>
            <person name="Podila G.K."/>
            <person name="Polle A."/>
            <person name="Pukkila P.J."/>
            <person name="Richardson P.M."/>
            <person name="Rouze P."/>
            <person name="Sanders I.R."/>
            <person name="Stajich J.E."/>
            <person name="Tunlid A."/>
            <person name="Tuskan G."/>
            <person name="Grigoriev I.V."/>
        </authorList>
    </citation>
    <scope>NUCLEOTIDE SEQUENCE [LARGE SCALE GENOMIC DNA]</scope>
    <source>
        <strain evidence="2">S238N-H82 / ATCC MYA-4686</strain>
    </source>
</reference>
<evidence type="ECO:0000313" key="2">
    <source>
        <dbReference type="Proteomes" id="UP000001194"/>
    </source>
</evidence>
<gene>
    <name evidence="1" type="ORF">LACBIDRAFT_302729</name>
</gene>
<dbReference type="AlphaFoldDB" id="B0DI59"/>
<evidence type="ECO:0000313" key="1">
    <source>
        <dbReference type="EMBL" id="EDR05519.1"/>
    </source>
</evidence>
<dbReference type="GeneID" id="6079415"/>
<dbReference type="KEGG" id="lbc:LACBIDRAFT_302729"/>
<keyword evidence="2" id="KW-1185">Reference proteome</keyword>
<accession>B0DI59</accession>
<sequence length="98" mass="10862">MLGTSMPPSRAQTIPPPAFFVKYCPSSSPSFADKIDIVVQNILPTSTSYWPFLPFYKIDGYDGVLATVSDEKYTGFLSIALITWLKSTYMTKVVRGVV</sequence>
<organism evidence="2">
    <name type="scientific">Laccaria bicolor (strain S238N-H82 / ATCC MYA-4686)</name>
    <name type="common">Bicoloured deceiver</name>
    <name type="synonym">Laccaria laccata var. bicolor</name>
    <dbReference type="NCBI Taxonomy" id="486041"/>
    <lineage>
        <taxon>Eukaryota</taxon>
        <taxon>Fungi</taxon>
        <taxon>Dikarya</taxon>
        <taxon>Basidiomycota</taxon>
        <taxon>Agaricomycotina</taxon>
        <taxon>Agaricomycetes</taxon>
        <taxon>Agaricomycetidae</taxon>
        <taxon>Agaricales</taxon>
        <taxon>Agaricineae</taxon>
        <taxon>Hydnangiaceae</taxon>
        <taxon>Laccaria</taxon>
    </lineage>
</organism>
<dbReference type="HOGENOM" id="CLU_2333952_0_0_1"/>